<name>A0AAW0Z994_9HYME</name>
<dbReference type="EMBL" id="JAWNGG020000446">
    <property type="protein sequence ID" value="KAK9293486.1"/>
    <property type="molecule type" value="Genomic_DNA"/>
</dbReference>
<protein>
    <recommendedName>
        <fullName evidence="3">Gem-associated protein 8</fullName>
    </recommendedName>
</protein>
<proteinExistence type="predicted"/>
<gene>
    <name evidence="1" type="ORF">QLX08_011578</name>
</gene>
<evidence type="ECO:0000313" key="2">
    <source>
        <dbReference type="Proteomes" id="UP001432146"/>
    </source>
</evidence>
<evidence type="ECO:0000313" key="1">
    <source>
        <dbReference type="EMBL" id="KAK9293486.1"/>
    </source>
</evidence>
<reference evidence="1 2" key="1">
    <citation type="submission" date="2024-05" db="EMBL/GenBank/DDBJ databases">
        <title>The nuclear and mitochondrial genome assemblies of Tetragonisca angustula (Apidae: Meliponini), a tiny yet remarkable pollinator in the Neotropics.</title>
        <authorList>
            <person name="Ferrari R."/>
            <person name="Ricardo P.C."/>
            <person name="Dias F.C."/>
            <person name="Araujo N.S."/>
            <person name="Soares D.O."/>
            <person name="Zhou Q.-S."/>
            <person name="Zhu C.-D."/>
            <person name="Coutinho L."/>
            <person name="Airas M.C."/>
            <person name="Batista T.M."/>
        </authorList>
    </citation>
    <scope>NUCLEOTIDE SEQUENCE [LARGE SCALE GENOMIC DNA]</scope>
    <source>
        <strain evidence="1">ASF017062</strain>
        <tissue evidence="1">Abdomen</tissue>
    </source>
</reference>
<dbReference type="PANTHER" id="PTHR16238:SF7">
    <property type="entry name" value="GEM-ASSOCIATED PROTEIN 8"/>
    <property type="match status" value="1"/>
</dbReference>
<accession>A0AAW0Z994</accession>
<evidence type="ECO:0008006" key="3">
    <source>
        <dbReference type="Google" id="ProtNLM"/>
    </source>
</evidence>
<dbReference type="Pfam" id="PF15348">
    <property type="entry name" value="GEMIN8"/>
    <property type="match status" value="1"/>
</dbReference>
<dbReference type="InterPro" id="IPR034754">
    <property type="entry name" value="GEMIN8"/>
</dbReference>
<comment type="caution">
    <text evidence="1">The sequence shown here is derived from an EMBL/GenBank/DDBJ whole genome shotgun (WGS) entry which is preliminary data.</text>
</comment>
<dbReference type="PANTHER" id="PTHR16238">
    <property type="entry name" value="GEM-ASSOCIATED PROTEIN 8"/>
    <property type="match status" value="1"/>
</dbReference>
<sequence>MEFVCIKRGKNRRKRKNLKKQRREQIKFEVKFAKRRGFILESNNSFVAREKLIINTMQANSFWENYTAAQEWQKRHSITWWRTRCIALEYENQILRDKLKSLAPRICNQSQDQQHATHKRKKSGYKHQDVVEECEDTRSNEEAENLEFHVDEEMMNFLEQSMRHKFELRKLRESETLTKKREEEEENISIQGGAAWMHARNINAKLLYGEASPTILAMETALQTTVDRHRDKAKPQYWPIIPLKP</sequence>
<keyword evidence="2" id="KW-1185">Reference proteome</keyword>
<dbReference type="Proteomes" id="UP001432146">
    <property type="component" value="Unassembled WGS sequence"/>
</dbReference>
<dbReference type="AlphaFoldDB" id="A0AAW0Z994"/>
<organism evidence="1 2">
    <name type="scientific">Tetragonisca angustula</name>
    <dbReference type="NCBI Taxonomy" id="166442"/>
    <lineage>
        <taxon>Eukaryota</taxon>
        <taxon>Metazoa</taxon>
        <taxon>Ecdysozoa</taxon>
        <taxon>Arthropoda</taxon>
        <taxon>Hexapoda</taxon>
        <taxon>Insecta</taxon>
        <taxon>Pterygota</taxon>
        <taxon>Neoptera</taxon>
        <taxon>Endopterygota</taxon>
        <taxon>Hymenoptera</taxon>
        <taxon>Apocrita</taxon>
        <taxon>Aculeata</taxon>
        <taxon>Apoidea</taxon>
        <taxon>Anthophila</taxon>
        <taxon>Apidae</taxon>
        <taxon>Tetragonisca</taxon>
    </lineage>
</organism>
<dbReference type="GO" id="GO:0032797">
    <property type="term" value="C:SMN complex"/>
    <property type="evidence" value="ECO:0007669"/>
    <property type="project" value="InterPro"/>
</dbReference>
<dbReference type="GO" id="GO:0000387">
    <property type="term" value="P:spliceosomal snRNP assembly"/>
    <property type="evidence" value="ECO:0007669"/>
    <property type="project" value="InterPro"/>
</dbReference>